<dbReference type="InterPro" id="IPR041489">
    <property type="entry name" value="PDZ_6"/>
</dbReference>
<dbReference type="EMBL" id="SRYW01000008">
    <property type="protein sequence ID" value="TGY33913.1"/>
    <property type="molecule type" value="Genomic_DNA"/>
</dbReference>
<feature type="domain" description="PDZ" evidence="2">
    <location>
        <begin position="60"/>
        <end position="100"/>
    </location>
</feature>
<dbReference type="AlphaFoldDB" id="A0A4S2D0E5"/>
<dbReference type="Pfam" id="PF17820">
    <property type="entry name" value="PDZ_6"/>
    <property type="match status" value="1"/>
</dbReference>
<dbReference type="OrthoDB" id="6054134at2"/>
<dbReference type="RefSeq" id="WP_136005231.1">
    <property type="nucleotide sequence ID" value="NZ_SRYW01000008.1"/>
</dbReference>
<feature type="chain" id="PRO_5020186170" evidence="1">
    <location>
        <begin position="23"/>
        <end position="136"/>
    </location>
</feature>
<evidence type="ECO:0000259" key="2">
    <source>
        <dbReference type="Pfam" id="PF17820"/>
    </source>
</evidence>
<comment type="caution">
    <text evidence="3">The sequence shown here is derived from an EMBL/GenBank/DDBJ whole genome shotgun (WGS) entry which is preliminary data.</text>
</comment>
<protein>
    <submittedName>
        <fullName evidence="3">PDZ domain-containing protein</fullName>
    </submittedName>
</protein>
<proteinExistence type="predicted"/>
<gene>
    <name evidence="3" type="ORF">E5352_11090</name>
</gene>
<name>A0A4S2D0E5_STEMA</name>
<keyword evidence="1" id="KW-0732">Signal</keyword>
<feature type="signal peptide" evidence="1">
    <location>
        <begin position="1"/>
        <end position="22"/>
    </location>
</feature>
<sequence>MRQTRIAPLLLSLLLASTPAVAAAQTETARLEWRDTDHHLVVDASNGIVRVTTTEPDGYFGVRSGDRILRVDGRPVRRIDDVSEVLARSSRTRLPVTVLRRGSEATVEVNTAAWRNVVPVDAPAPPAPPPPPSPRG</sequence>
<dbReference type="InterPro" id="IPR036034">
    <property type="entry name" value="PDZ_sf"/>
</dbReference>
<reference evidence="3 4" key="1">
    <citation type="submission" date="2019-04" db="EMBL/GenBank/DDBJ databases">
        <title>Microbes associate with the intestines of laboratory mice.</title>
        <authorList>
            <person name="Navarre W."/>
            <person name="Wong E."/>
            <person name="Huang K."/>
            <person name="Tropini C."/>
            <person name="Ng K."/>
            <person name="Yu B."/>
        </authorList>
    </citation>
    <scope>NUCLEOTIDE SEQUENCE [LARGE SCALE GENOMIC DNA]</scope>
    <source>
        <strain evidence="3 4">NM62_B4-13</strain>
    </source>
</reference>
<organism evidence="3 4">
    <name type="scientific">Stenotrophomonas maltophilia</name>
    <name type="common">Pseudomonas maltophilia</name>
    <name type="synonym">Xanthomonas maltophilia</name>
    <dbReference type="NCBI Taxonomy" id="40324"/>
    <lineage>
        <taxon>Bacteria</taxon>
        <taxon>Pseudomonadati</taxon>
        <taxon>Pseudomonadota</taxon>
        <taxon>Gammaproteobacteria</taxon>
        <taxon>Lysobacterales</taxon>
        <taxon>Lysobacteraceae</taxon>
        <taxon>Stenotrophomonas</taxon>
        <taxon>Stenotrophomonas maltophilia group</taxon>
    </lineage>
</organism>
<evidence type="ECO:0000256" key="1">
    <source>
        <dbReference type="SAM" id="SignalP"/>
    </source>
</evidence>
<dbReference type="Gene3D" id="2.30.42.10">
    <property type="match status" value="1"/>
</dbReference>
<dbReference type="Proteomes" id="UP000306631">
    <property type="component" value="Unassembled WGS sequence"/>
</dbReference>
<dbReference type="SUPFAM" id="SSF50156">
    <property type="entry name" value="PDZ domain-like"/>
    <property type="match status" value="1"/>
</dbReference>
<evidence type="ECO:0000313" key="4">
    <source>
        <dbReference type="Proteomes" id="UP000306631"/>
    </source>
</evidence>
<accession>A0A4S2D0E5</accession>
<evidence type="ECO:0000313" key="3">
    <source>
        <dbReference type="EMBL" id="TGY33913.1"/>
    </source>
</evidence>